<dbReference type="AlphaFoldDB" id="A0AAN8Z3J9"/>
<dbReference type="InterPro" id="IPR016162">
    <property type="entry name" value="Ald_DH_N"/>
</dbReference>
<dbReference type="SUPFAM" id="SSF53720">
    <property type="entry name" value="ALDH-like"/>
    <property type="match status" value="1"/>
</dbReference>
<dbReference type="Proteomes" id="UP001370490">
    <property type="component" value="Unassembled WGS sequence"/>
</dbReference>
<dbReference type="InterPro" id="IPR016161">
    <property type="entry name" value="Ald_DH/histidinol_DH"/>
</dbReference>
<evidence type="ECO:0000256" key="2">
    <source>
        <dbReference type="ARBA" id="ARBA00023002"/>
    </source>
</evidence>
<reference evidence="4 5" key="1">
    <citation type="submission" date="2023-12" db="EMBL/GenBank/DDBJ databases">
        <title>A high-quality genome assembly for Dillenia turbinata (Dilleniales).</title>
        <authorList>
            <person name="Chanderbali A."/>
        </authorList>
    </citation>
    <scope>NUCLEOTIDE SEQUENCE [LARGE SCALE GENOMIC DNA]</scope>
    <source>
        <strain evidence="4">LSX21</strain>
        <tissue evidence="4">Leaf</tissue>
    </source>
</reference>
<dbReference type="GO" id="GO:0005737">
    <property type="term" value="C:cytoplasm"/>
    <property type="evidence" value="ECO:0007669"/>
    <property type="project" value="TreeGrafter"/>
</dbReference>
<name>A0AAN8Z3J9_9MAGN</name>
<dbReference type="EMBL" id="JBAMMX010000018">
    <property type="protein sequence ID" value="KAK6923476.1"/>
    <property type="molecule type" value="Genomic_DNA"/>
</dbReference>
<comment type="similarity">
    <text evidence="1">Belongs to the aldehyde dehydrogenase family.</text>
</comment>
<keyword evidence="2" id="KW-0560">Oxidoreductase</keyword>
<evidence type="ECO:0000313" key="4">
    <source>
        <dbReference type="EMBL" id="KAK6923476.1"/>
    </source>
</evidence>
<organism evidence="4 5">
    <name type="scientific">Dillenia turbinata</name>
    <dbReference type="NCBI Taxonomy" id="194707"/>
    <lineage>
        <taxon>Eukaryota</taxon>
        <taxon>Viridiplantae</taxon>
        <taxon>Streptophyta</taxon>
        <taxon>Embryophyta</taxon>
        <taxon>Tracheophyta</taxon>
        <taxon>Spermatophyta</taxon>
        <taxon>Magnoliopsida</taxon>
        <taxon>eudicotyledons</taxon>
        <taxon>Gunneridae</taxon>
        <taxon>Pentapetalae</taxon>
        <taxon>Dilleniales</taxon>
        <taxon>Dilleniaceae</taxon>
        <taxon>Dillenia</taxon>
    </lineage>
</organism>
<dbReference type="InterPro" id="IPR012394">
    <property type="entry name" value="Aldehyde_DH_NAD(P)"/>
</dbReference>
<protein>
    <submittedName>
        <fullName evidence="4">Aldehyde dehydrogenase domain</fullName>
    </submittedName>
</protein>
<evidence type="ECO:0000313" key="5">
    <source>
        <dbReference type="Proteomes" id="UP001370490"/>
    </source>
</evidence>
<gene>
    <name evidence="4" type="ORF">RJ641_011780</name>
</gene>
<dbReference type="InterPro" id="IPR015590">
    <property type="entry name" value="Aldehyde_DH_dom"/>
</dbReference>
<evidence type="ECO:0000256" key="1">
    <source>
        <dbReference type="ARBA" id="ARBA00009986"/>
    </source>
</evidence>
<dbReference type="PANTHER" id="PTHR43570:SF25">
    <property type="entry name" value="ALDEHYDE DEHYDROGENASE FAMILY 3 MEMBER I1, CHLOROPLASTIC"/>
    <property type="match status" value="1"/>
</dbReference>
<dbReference type="GO" id="GO:0004029">
    <property type="term" value="F:aldehyde dehydrogenase (NAD+) activity"/>
    <property type="evidence" value="ECO:0007669"/>
    <property type="project" value="TreeGrafter"/>
</dbReference>
<proteinExistence type="inferred from homology"/>
<dbReference type="Gene3D" id="3.40.605.10">
    <property type="entry name" value="Aldehyde Dehydrogenase, Chain A, domain 1"/>
    <property type="match status" value="1"/>
</dbReference>
<dbReference type="Pfam" id="PF00171">
    <property type="entry name" value="Aldedh"/>
    <property type="match status" value="1"/>
</dbReference>
<keyword evidence="5" id="KW-1185">Reference proteome</keyword>
<accession>A0AAN8Z3J9</accession>
<sequence>MGLGSLSLQLCYNSRIGGEAGKAELRVQLTKHRNFPNKNQLSYSCWHNFSSYFCRASLSEAVTEELEKKMDERRFDGEKANGMMKELRESFKSGKTKSYDWRVEQLKGIAKMVEEKENDILHALHLDLSKPSFEAFVSEVPSLNLAETAKTSMTTYPSSAEIVSEPLGVVLIISAWNYPFLLSIDPVIGAIAAGNAVVLKPSELAPSTSLFFATYLKQYVDESAIKVVEGAVPETTALLDQKWDKIFYTGFCQLIVNLKNNAAQTKWNKFYAKCL</sequence>
<dbReference type="PANTHER" id="PTHR43570">
    <property type="entry name" value="ALDEHYDE DEHYDROGENASE"/>
    <property type="match status" value="1"/>
</dbReference>
<dbReference type="GO" id="GO:0006081">
    <property type="term" value="P:aldehyde metabolic process"/>
    <property type="evidence" value="ECO:0007669"/>
    <property type="project" value="InterPro"/>
</dbReference>
<evidence type="ECO:0000259" key="3">
    <source>
        <dbReference type="Pfam" id="PF00171"/>
    </source>
</evidence>
<comment type="caution">
    <text evidence="4">The sequence shown here is derived from an EMBL/GenBank/DDBJ whole genome shotgun (WGS) entry which is preliminary data.</text>
</comment>
<feature type="domain" description="Aldehyde dehydrogenase" evidence="3">
    <location>
        <begin position="76"/>
        <end position="259"/>
    </location>
</feature>